<dbReference type="Pfam" id="PF03190">
    <property type="entry name" value="Thioredox_DsbH"/>
    <property type="match status" value="1"/>
</dbReference>
<dbReference type="Gene3D" id="1.50.10.20">
    <property type="match status" value="1"/>
</dbReference>
<dbReference type="Proteomes" id="UP000199659">
    <property type="component" value="Unassembled WGS sequence"/>
</dbReference>
<sequence length="615" mass="70761">MEKESFEDLEVAEFLNQHFISIKVDREERPDIDHIYMEVCQTLTGSGGWPLSLFLTPDKEPFFAGTYIPKKSRMGMAGFLSILEGVRSAWDNNPEYLMESSKKILNVLQQTQLLIKKEIEQNIVDQAFKQYRNDFDSIFGGFGSAPKFPSPHNLYFLTRYWYHSKNQQALDMVEKTLDAMYQGGIFDHIGFGFSRYSTDRKWLVPHFEKMLYDNALLAIAYLELYQIKKENRYAEIAKQIFCYVLRDMTSEEGGFYSAEDADSEGEEGKFYLWTMDEIIEVLGKEEGIKFCEYFDITEKGNFEGKNIPNLMKTPLNIMESEFIIKSREKLFQKRLERVFPHKDDKVLTAWNGLMIAALAIGGRVLGDKKYTSAAEKAVEFLENRLFREDGRLLARYRDGEAAFLAYADDYAFYIWGLIELYETTFKSNYLEKALKLNGDLISLFWDNEKGGLFIYGSDGEKLIIRPKEIYDGAIPSGNSVAALNFLRLARITGQQELEGKAYQLLNVFGNRIESYPKGYAFSLMAILYMQSEGKEIIIAGQEGEKELQKMISKVQVKFSPFSSCVVVTGQQDDICDLIPFISNYKSVEGKPTAYICEKYVCREPITDSSQLEKML</sequence>
<dbReference type="PIRSF" id="PIRSF006402">
    <property type="entry name" value="UCP006402_thioredoxin"/>
    <property type="match status" value="1"/>
</dbReference>
<keyword evidence="3" id="KW-1185">Reference proteome</keyword>
<dbReference type="PANTHER" id="PTHR42899:SF1">
    <property type="entry name" value="SPERMATOGENESIS-ASSOCIATED PROTEIN 20"/>
    <property type="match status" value="1"/>
</dbReference>
<dbReference type="InterPro" id="IPR036249">
    <property type="entry name" value="Thioredoxin-like_sf"/>
</dbReference>
<reference evidence="2 3" key="1">
    <citation type="submission" date="2016-10" db="EMBL/GenBank/DDBJ databases">
        <authorList>
            <person name="de Groot N.N."/>
        </authorList>
    </citation>
    <scope>NUCLEOTIDE SEQUENCE [LARGE SCALE GENOMIC DNA]</scope>
    <source>
        <strain evidence="2 3">743A</strain>
    </source>
</reference>
<organism evidence="2 3">
    <name type="scientific">Anaeromicropila populeti</name>
    <dbReference type="NCBI Taxonomy" id="37658"/>
    <lineage>
        <taxon>Bacteria</taxon>
        <taxon>Bacillati</taxon>
        <taxon>Bacillota</taxon>
        <taxon>Clostridia</taxon>
        <taxon>Lachnospirales</taxon>
        <taxon>Lachnospiraceae</taxon>
        <taxon>Anaeromicropila</taxon>
    </lineage>
</organism>
<feature type="domain" description="Spermatogenesis-associated protein 20-like TRX" evidence="1">
    <location>
        <begin position="1"/>
        <end position="108"/>
    </location>
</feature>
<evidence type="ECO:0000313" key="3">
    <source>
        <dbReference type="Proteomes" id="UP000199659"/>
    </source>
</evidence>
<evidence type="ECO:0000259" key="1">
    <source>
        <dbReference type="Pfam" id="PF03190"/>
    </source>
</evidence>
<dbReference type="SUPFAM" id="SSF48208">
    <property type="entry name" value="Six-hairpin glycosidases"/>
    <property type="match status" value="1"/>
</dbReference>
<protein>
    <recommendedName>
        <fullName evidence="1">Spermatogenesis-associated protein 20-like TRX domain-containing protein</fullName>
    </recommendedName>
</protein>
<dbReference type="InterPro" id="IPR008928">
    <property type="entry name" value="6-hairpin_glycosidase_sf"/>
</dbReference>
<proteinExistence type="predicted"/>
<evidence type="ECO:0000313" key="2">
    <source>
        <dbReference type="EMBL" id="SFR84662.1"/>
    </source>
</evidence>
<dbReference type="InterPro" id="IPR004879">
    <property type="entry name" value="Ssp411-like_TRX"/>
</dbReference>
<dbReference type="InterPro" id="IPR024705">
    <property type="entry name" value="Ssp411"/>
</dbReference>
<dbReference type="GO" id="GO:0005975">
    <property type="term" value="P:carbohydrate metabolic process"/>
    <property type="evidence" value="ECO:0007669"/>
    <property type="project" value="InterPro"/>
</dbReference>
<dbReference type="SUPFAM" id="SSF52833">
    <property type="entry name" value="Thioredoxin-like"/>
    <property type="match status" value="1"/>
</dbReference>
<name>A0A1I6K089_9FIRM</name>
<dbReference type="AlphaFoldDB" id="A0A1I6K089"/>
<dbReference type="PANTHER" id="PTHR42899">
    <property type="entry name" value="SPERMATOGENESIS-ASSOCIATED PROTEIN 20"/>
    <property type="match status" value="1"/>
</dbReference>
<gene>
    <name evidence="2" type="ORF">SAMN05661086_02148</name>
</gene>
<accession>A0A1I6K089</accession>
<dbReference type="InterPro" id="IPR012341">
    <property type="entry name" value="6hp_glycosidase-like_sf"/>
</dbReference>
<dbReference type="Gene3D" id="3.40.30.10">
    <property type="entry name" value="Glutaredoxin"/>
    <property type="match status" value="1"/>
</dbReference>
<dbReference type="STRING" id="37658.SAMN05661086_02148"/>
<dbReference type="EMBL" id="FOYZ01000007">
    <property type="protein sequence ID" value="SFR84662.1"/>
    <property type="molecule type" value="Genomic_DNA"/>
</dbReference>
<dbReference type="Gene3D" id="1.50.10.10">
    <property type="match status" value="1"/>
</dbReference>